<gene>
    <name evidence="2" type="ORF">C1I92_08490</name>
</gene>
<comment type="caution">
    <text evidence="2">The sequence shown here is derived from an EMBL/GenBank/DDBJ whole genome shotgun (WGS) entry which is preliminary data.</text>
</comment>
<sequence>MTKTAMAWSKGADLSTIARRLRYAHETFVATGRASPDLRPVVADSWQRSVSSGADPAGSRLAPVELTDADLDGYRTAHPLAAVMPVIRNLLVADAADSDLLVAVADHEGRLLWVEGEPLLRRRAEAMHFVAGARWSEQLAGTNAPGTALAIGGPVQIFAAEHFSAAVQPWSCSAAPIHDPRTGAVLGVIDVTGGDHVASPHMLTLVRAAAAAAESELRLQALGPLAPSRSRAVPSPAGQPRLEVLGTSGRLLRGGAPQPISPRLAEVLLLLSLRPDGLSAEQLAVDLYEREPSMVTVRAELSRLRTLLGAAAVQSRPYRLRVPVGTDLAELTALLTRGDARAALDRYAGPVLPSSQAPRIARLRAETAAALRRVLLDHADAATLLDYAHRHADDDLDVWTAAHDRLPAGDPRRSPVASRIELLDAELGLR</sequence>
<dbReference type="AlphaFoldDB" id="A0A2W2CFM1"/>
<organism evidence="2 3">
    <name type="scientific">Jiangella anatolica</name>
    <dbReference type="NCBI Taxonomy" id="2670374"/>
    <lineage>
        <taxon>Bacteria</taxon>
        <taxon>Bacillati</taxon>
        <taxon>Actinomycetota</taxon>
        <taxon>Actinomycetes</taxon>
        <taxon>Jiangellales</taxon>
        <taxon>Jiangellaceae</taxon>
        <taxon>Jiangella</taxon>
    </lineage>
</organism>
<feature type="domain" description="GAF" evidence="1">
    <location>
        <begin position="119"/>
        <end position="216"/>
    </location>
</feature>
<reference evidence="2 3" key="1">
    <citation type="submission" date="2018-01" db="EMBL/GenBank/DDBJ databases">
        <title>Draft genome sequence of Jiangella sp. GTF31.</title>
        <authorList>
            <person name="Sahin N."/>
            <person name="Ay H."/>
            <person name="Saygin H."/>
        </authorList>
    </citation>
    <scope>NUCLEOTIDE SEQUENCE [LARGE SCALE GENOMIC DNA]</scope>
    <source>
        <strain evidence="2 3">GTF31</strain>
    </source>
</reference>
<accession>A0A2W2CFM1</accession>
<dbReference type="Pfam" id="PF01590">
    <property type="entry name" value="GAF"/>
    <property type="match status" value="1"/>
</dbReference>
<keyword evidence="3" id="KW-1185">Reference proteome</keyword>
<evidence type="ECO:0000313" key="2">
    <source>
        <dbReference type="EMBL" id="PZF84456.1"/>
    </source>
</evidence>
<dbReference type="EMBL" id="POTW01000015">
    <property type="protein sequence ID" value="PZF84456.1"/>
    <property type="molecule type" value="Genomic_DNA"/>
</dbReference>
<dbReference type="Gene3D" id="3.30.450.40">
    <property type="match status" value="1"/>
</dbReference>
<dbReference type="InterPro" id="IPR029016">
    <property type="entry name" value="GAF-like_dom_sf"/>
</dbReference>
<dbReference type="Proteomes" id="UP000248764">
    <property type="component" value="Unassembled WGS sequence"/>
</dbReference>
<proteinExistence type="predicted"/>
<dbReference type="InterPro" id="IPR003018">
    <property type="entry name" value="GAF"/>
</dbReference>
<evidence type="ECO:0000313" key="3">
    <source>
        <dbReference type="Proteomes" id="UP000248764"/>
    </source>
</evidence>
<protein>
    <submittedName>
        <fullName evidence="2">Transcriptional regulator</fullName>
    </submittedName>
</protein>
<dbReference type="RefSeq" id="WP_111254231.1">
    <property type="nucleotide sequence ID" value="NZ_POTW01000015.1"/>
</dbReference>
<evidence type="ECO:0000259" key="1">
    <source>
        <dbReference type="Pfam" id="PF01590"/>
    </source>
</evidence>
<name>A0A2W2CFM1_9ACTN</name>